<gene>
    <name evidence="3" type="ORF">QYE76_034629</name>
</gene>
<sequence>MGKKTMTASSGATASTARAKAPSASRKAGAATNLDWMTSSISKLDENKLRTLGLISSYESDFVHPGSVSRPKPPKGFTIMFSAFLHRGLSLPAHEFLRCLLFSYGIQLWQLTPNSILHLAIFITVCEAFLGINPHWGLWRKIFFVKHHSGGEGPHVAGGVGFVVRKEVKDRPATSHHSNLPPFEDVLEVVPKKSWQNTLTAEESEVADKLYEKILELKSAGGLYSRKVLSTSTREWSSFEDDDMSEETEENPDAIEDNDASGDEDHEDVALLASKHRRRVDDDLIEIAESSPSGRNDNDANVSPPDAPSREASTPPAPKRSSGFFADEDDLMSNSSDGDTDLPSLKKTKISSDKPESTKESTPLSPEDEPTVPLLPRKVVAKVKASSLAPSASASIPPSSNDHEANRLAAEAQKENASLKEQLKQLKKKMKEDEQLKLKAQAQAYKKEGALRKSIESLLCTADMPVDRTNKLRVDSMSDALSFAVVSSEQIQELLKKAKGALSKLFLLMFPKLDQNRTLGELANTFFVDSSGAIEVLKSRSRLYGAFLAFQLLMGHGFKSDLERLTKALPEDADGSPVDLGLFNELARVCASQLLKLVDDDKKKTASETTPSSSTKTQAL</sequence>
<reference evidence="3" key="1">
    <citation type="submission" date="2023-07" db="EMBL/GenBank/DDBJ databases">
        <title>A chromosome-level genome assembly of Lolium multiflorum.</title>
        <authorList>
            <person name="Chen Y."/>
            <person name="Copetti D."/>
            <person name="Kolliker R."/>
            <person name="Studer B."/>
        </authorList>
    </citation>
    <scope>NUCLEOTIDE SEQUENCE</scope>
    <source>
        <strain evidence="3">02402/16</strain>
        <tissue evidence="3">Leaf</tissue>
    </source>
</reference>
<dbReference type="AlphaFoldDB" id="A0AAD8VMQ2"/>
<proteinExistence type="predicted"/>
<evidence type="ECO:0000259" key="2">
    <source>
        <dbReference type="Pfam" id="PF04195"/>
    </source>
</evidence>
<feature type="compositionally biased region" description="Acidic residues" evidence="1">
    <location>
        <begin position="238"/>
        <end position="266"/>
    </location>
</feature>
<organism evidence="3 4">
    <name type="scientific">Lolium multiflorum</name>
    <name type="common">Italian ryegrass</name>
    <name type="synonym">Lolium perenne subsp. multiflorum</name>
    <dbReference type="NCBI Taxonomy" id="4521"/>
    <lineage>
        <taxon>Eukaryota</taxon>
        <taxon>Viridiplantae</taxon>
        <taxon>Streptophyta</taxon>
        <taxon>Embryophyta</taxon>
        <taxon>Tracheophyta</taxon>
        <taxon>Spermatophyta</taxon>
        <taxon>Magnoliopsida</taxon>
        <taxon>Liliopsida</taxon>
        <taxon>Poales</taxon>
        <taxon>Poaceae</taxon>
        <taxon>BOP clade</taxon>
        <taxon>Pooideae</taxon>
        <taxon>Poodae</taxon>
        <taxon>Poeae</taxon>
        <taxon>Poeae Chloroplast Group 2 (Poeae type)</taxon>
        <taxon>Loliodinae</taxon>
        <taxon>Loliinae</taxon>
        <taxon>Lolium</taxon>
    </lineage>
</organism>
<keyword evidence="4" id="KW-1185">Reference proteome</keyword>
<name>A0AAD8VMQ2_LOLMU</name>
<protein>
    <recommendedName>
        <fullName evidence="2">Transposase (putative) gypsy type domain-containing protein</fullName>
    </recommendedName>
</protein>
<dbReference type="EMBL" id="JAUUTY010000007">
    <property type="protein sequence ID" value="KAK1610956.1"/>
    <property type="molecule type" value="Genomic_DNA"/>
</dbReference>
<dbReference type="PANTHER" id="PTHR33026">
    <property type="entry name" value="OS06G0360600 PROTEIN"/>
    <property type="match status" value="1"/>
</dbReference>
<dbReference type="Pfam" id="PF04195">
    <property type="entry name" value="Transposase_28"/>
    <property type="match status" value="1"/>
</dbReference>
<feature type="compositionally biased region" description="Basic and acidic residues" evidence="1">
    <location>
        <begin position="350"/>
        <end position="359"/>
    </location>
</feature>
<evidence type="ECO:0000313" key="4">
    <source>
        <dbReference type="Proteomes" id="UP001231189"/>
    </source>
</evidence>
<feature type="compositionally biased region" description="Low complexity" evidence="1">
    <location>
        <begin position="388"/>
        <end position="400"/>
    </location>
</feature>
<evidence type="ECO:0000256" key="1">
    <source>
        <dbReference type="SAM" id="MobiDB-lite"/>
    </source>
</evidence>
<dbReference type="Proteomes" id="UP001231189">
    <property type="component" value="Unassembled WGS sequence"/>
</dbReference>
<feature type="compositionally biased region" description="Polar residues" evidence="1">
    <location>
        <begin position="290"/>
        <end position="301"/>
    </location>
</feature>
<feature type="region of interest" description="Disordered" evidence="1">
    <location>
        <begin position="235"/>
        <end position="266"/>
    </location>
</feature>
<feature type="region of interest" description="Disordered" evidence="1">
    <location>
        <begin position="1"/>
        <end position="26"/>
    </location>
</feature>
<accession>A0AAD8VMQ2</accession>
<dbReference type="PANTHER" id="PTHR33026:SF7">
    <property type="entry name" value="OS03G0100275 PROTEIN"/>
    <property type="match status" value="1"/>
</dbReference>
<feature type="domain" description="Transposase (putative) gypsy type" evidence="2">
    <location>
        <begin position="79"/>
        <end position="146"/>
    </location>
</feature>
<comment type="caution">
    <text evidence="3">The sequence shown here is derived from an EMBL/GenBank/DDBJ whole genome shotgun (WGS) entry which is preliminary data.</text>
</comment>
<dbReference type="InterPro" id="IPR007321">
    <property type="entry name" value="Transposase_28"/>
</dbReference>
<feature type="region of interest" description="Disordered" evidence="1">
    <location>
        <begin position="287"/>
        <end position="376"/>
    </location>
</feature>
<evidence type="ECO:0000313" key="3">
    <source>
        <dbReference type="EMBL" id="KAK1610956.1"/>
    </source>
</evidence>
<feature type="region of interest" description="Disordered" evidence="1">
    <location>
        <begin position="388"/>
        <end position="407"/>
    </location>
</feature>